<evidence type="ECO:0000313" key="3">
    <source>
        <dbReference type="EMBL" id="GLS87692.1"/>
    </source>
</evidence>
<organism evidence="3 4">
    <name type="scientific">Cypionkella aquatica</name>
    <dbReference type="NCBI Taxonomy" id="1756042"/>
    <lineage>
        <taxon>Bacteria</taxon>
        <taxon>Pseudomonadati</taxon>
        <taxon>Pseudomonadota</taxon>
        <taxon>Alphaproteobacteria</taxon>
        <taxon>Rhodobacterales</taxon>
        <taxon>Paracoccaceae</taxon>
        <taxon>Cypionkella</taxon>
    </lineage>
</organism>
<gene>
    <name evidence="3" type="ORF">GCM10010873_26660</name>
</gene>
<dbReference type="EMBL" id="BSPP01000010">
    <property type="protein sequence ID" value="GLS87692.1"/>
    <property type="molecule type" value="Genomic_DNA"/>
</dbReference>
<protein>
    <recommendedName>
        <fullName evidence="2">Phage capsid-like C-terminal domain-containing protein</fullName>
    </recommendedName>
</protein>
<dbReference type="RefSeq" id="WP_284325867.1">
    <property type="nucleotide sequence ID" value="NZ_BSPP01000010.1"/>
</dbReference>
<feature type="domain" description="Phage capsid-like C-terminal" evidence="2">
    <location>
        <begin position="136"/>
        <end position="412"/>
    </location>
</feature>
<dbReference type="SUPFAM" id="SSF56563">
    <property type="entry name" value="Major capsid protein gp5"/>
    <property type="match status" value="1"/>
</dbReference>
<reference evidence="3 4" key="1">
    <citation type="journal article" date="2014" name="Int. J. Syst. Evol. Microbiol.">
        <title>Complete genome sequence of Corynebacterium casei LMG S-19264T (=DSM 44701T), isolated from a smear-ripened cheese.</title>
        <authorList>
            <consortium name="US DOE Joint Genome Institute (JGI-PGF)"/>
            <person name="Walter F."/>
            <person name="Albersmeier A."/>
            <person name="Kalinowski J."/>
            <person name="Ruckert C."/>
        </authorList>
    </citation>
    <scope>NUCLEOTIDE SEQUENCE [LARGE SCALE GENOMIC DNA]</scope>
    <source>
        <strain evidence="3 4">NBRC 111766</strain>
    </source>
</reference>
<dbReference type="AlphaFoldDB" id="A0AA37X0Z8"/>
<dbReference type="Gene3D" id="3.30.2400.10">
    <property type="entry name" value="Major capsid protein gp5"/>
    <property type="match status" value="1"/>
</dbReference>
<comment type="caution">
    <text evidence="3">The sequence shown here is derived from an EMBL/GenBank/DDBJ whole genome shotgun (WGS) entry which is preliminary data.</text>
</comment>
<dbReference type="InterPro" id="IPR054612">
    <property type="entry name" value="Phage_capsid-like_C"/>
</dbReference>
<accession>A0AA37X0Z8</accession>
<dbReference type="Proteomes" id="UP001157355">
    <property type="component" value="Unassembled WGS sequence"/>
</dbReference>
<dbReference type="Pfam" id="PF05065">
    <property type="entry name" value="Phage_capsid"/>
    <property type="match status" value="1"/>
</dbReference>
<dbReference type="InterPro" id="IPR024455">
    <property type="entry name" value="Phage_capsid"/>
</dbReference>
<evidence type="ECO:0000259" key="2">
    <source>
        <dbReference type="Pfam" id="PF05065"/>
    </source>
</evidence>
<proteinExistence type="predicted"/>
<comment type="subcellular location">
    <subcellularLocation>
        <location evidence="1">Virion</location>
    </subcellularLocation>
</comment>
<sequence>MNKLAELRKHLAALKGDATKILDAASAANRDLTAEEETRYSAIEAQIEAKNAEITAAEKMAERRRHIEALPTGTYGANTVNDLDPAATGGFKDMAEFAKAVHGNVAAAMGRGGAVDARLMAAPASPHQGGAATGEGYELPPQYRDAIWEIVTTMDEFGPLIDEEPTSAREVKLTADETTPWGGTGIRAFWRAEGDPMTPSKLATQPRSVPLEELYVMANVTEELLEDAPRLANRLTTKAAQAISWKKNDAIIYGSGAGQPLGWMKSGALVTVPKEGSQAADTIVAKNVMKMFSRLQRIPGDKPIWLANSDCLPELMGLVIGDKPVWLPPNGLVDAPGGFLLGAPVMLTEHAKTLGDLGDLQFISPKGYYAARRSAGVQFASSIHLYFDYNTQAFRWIFRYGGQPHLSAPVTPANGSATKSHFVALADRA</sequence>
<name>A0AA37X0Z8_9RHOB</name>
<evidence type="ECO:0000256" key="1">
    <source>
        <dbReference type="ARBA" id="ARBA00004328"/>
    </source>
</evidence>
<evidence type="ECO:0000313" key="4">
    <source>
        <dbReference type="Proteomes" id="UP001157355"/>
    </source>
</evidence>
<keyword evidence="4" id="KW-1185">Reference proteome</keyword>
<dbReference type="NCBIfam" id="TIGR01554">
    <property type="entry name" value="major_cap_HK97"/>
    <property type="match status" value="1"/>
</dbReference>